<evidence type="ECO:0000256" key="3">
    <source>
        <dbReference type="ARBA" id="ARBA00023002"/>
    </source>
</evidence>
<evidence type="ECO:0000256" key="1">
    <source>
        <dbReference type="ARBA" id="ARBA00022630"/>
    </source>
</evidence>
<dbReference type="Pfam" id="PF00941">
    <property type="entry name" value="FAD_binding_5"/>
    <property type="match status" value="1"/>
</dbReference>
<accession>A0ABT7QM01</accession>
<organism evidence="5 6">
    <name type="scientific">Candidatus Doriopsillibacter californiensis</name>
    <dbReference type="NCBI Taxonomy" id="2970740"/>
    <lineage>
        <taxon>Bacteria</taxon>
        <taxon>Pseudomonadati</taxon>
        <taxon>Pseudomonadota</taxon>
        <taxon>Gammaproteobacteria</taxon>
        <taxon>Candidatus Tethybacterales</taxon>
        <taxon>Candidatus Persebacteraceae</taxon>
        <taxon>Candidatus Doriopsillibacter</taxon>
    </lineage>
</organism>
<dbReference type="PANTHER" id="PTHR42659">
    <property type="entry name" value="XANTHINE DEHYDROGENASE SUBUNIT C-RELATED"/>
    <property type="match status" value="1"/>
</dbReference>
<protein>
    <submittedName>
        <fullName evidence="5">Xanthine dehydrogenase family protein subunit M</fullName>
    </submittedName>
</protein>
<sequence length="261" mass="27196">MNNFDYHKPSTVEEAVHLLTDGAKALAGGMTLLPTIKQGLAAPDALVDLSTIEALVGIREHHDKGVVIGAMTTHATVSSSDLVREKIPSLASLASGIGDAQVRHRGTIGGSLANNDPAADYPAALLGLGGSVHTNKRTIAADDFFDGLFSTALEDDEVIAHVHLPIPQYAVYVKFPQPASRYALVGVFIAQINGGVRVAVTGAGSDGVFRAQSLETALNQNFSAAALSGVQENAAELMSDLHGSAAYRAHLITILAQRALN</sequence>
<dbReference type="SUPFAM" id="SSF56176">
    <property type="entry name" value="FAD-binding/transporter-associated domain-like"/>
    <property type="match status" value="1"/>
</dbReference>
<feature type="domain" description="FAD-binding PCMH-type" evidence="4">
    <location>
        <begin position="1"/>
        <end position="169"/>
    </location>
</feature>
<comment type="caution">
    <text evidence="5">The sequence shown here is derived from an EMBL/GenBank/DDBJ whole genome shotgun (WGS) entry which is preliminary data.</text>
</comment>
<reference evidence="5" key="2">
    <citation type="journal article" date="2023" name="Microbiome">
        <title>Synthase-selected sorting approach identifies a beta-lactone synthase in a nudibranch symbiotic bacterium.</title>
        <authorList>
            <person name="Dzunkova M."/>
            <person name="La Clair J.J."/>
            <person name="Tyml T."/>
            <person name="Doud D."/>
            <person name="Schulz F."/>
            <person name="Piquer-Esteban S."/>
            <person name="Porcel Sanchis D."/>
            <person name="Osborn A."/>
            <person name="Robinson D."/>
            <person name="Louie K.B."/>
            <person name="Bowen B.P."/>
            <person name="Bowers R.M."/>
            <person name="Lee J."/>
            <person name="Arnau V."/>
            <person name="Diaz-Villanueva W."/>
            <person name="Stepanauskas R."/>
            <person name="Gosliner T."/>
            <person name="Date S.V."/>
            <person name="Northen T.R."/>
            <person name="Cheng J.F."/>
            <person name="Burkart M.D."/>
            <person name="Woyke T."/>
        </authorList>
    </citation>
    <scope>NUCLEOTIDE SEQUENCE</scope>
    <source>
        <strain evidence="5">Df01</strain>
    </source>
</reference>
<dbReference type="InterPro" id="IPR016167">
    <property type="entry name" value="FAD-bd_PCMH_sub1"/>
</dbReference>
<dbReference type="InterPro" id="IPR051312">
    <property type="entry name" value="Diverse_Substr_Oxidored"/>
</dbReference>
<dbReference type="InterPro" id="IPR016169">
    <property type="entry name" value="FAD-bd_PCMH_sub2"/>
</dbReference>
<name>A0ABT7QM01_9GAMM</name>
<evidence type="ECO:0000313" key="5">
    <source>
        <dbReference type="EMBL" id="MDM5147729.1"/>
    </source>
</evidence>
<dbReference type="PROSITE" id="PS51387">
    <property type="entry name" value="FAD_PCMH"/>
    <property type="match status" value="1"/>
</dbReference>
<dbReference type="InterPro" id="IPR016166">
    <property type="entry name" value="FAD-bd_PCMH"/>
</dbReference>
<reference evidence="5" key="1">
    <citation type="submission" date="2022-08" db="EMBL/GenBank/DDBJ databases">
        <authorList>
            <person name="Dzunkova M."/>
            <person name="La Clair J."/>
            <person name="Tyml T."/>
            <person name="Doud D."/>
            <person name="Schulz F."/>
            <person name="Piquer S."/>
            <person name="Porcel Sanchis D."/>
            <person name="Osborn A."/>
            <person name="Robinson D."/>
            <person name="Louie K.B."/>
            <person name="Bowen B.P."/>
            <person name="Bowers R."/>
            <person name="Lee J."/>
            <person name="Arnau Llombart V."/>
            <person name="Diaz Villanueva W."/>
            <person name="Gosliner T."/>
            <person name="Northen T."/>
            <person name="Cheng J.-F."/>
            <person name="Burkart M.D."/>
            <person name="Woyke T."/>
        </authorList>
    </citation>
    <scope>NUCLEOTIDE SEQUENCE</scope>
    <source>
        <strain evidence="5">Df01</strain>
    </source>
</reference>
<dbReference type="InterPro" id="IPR005107">
    <property type="entry name" value="CO_DH_flav_C"/>
</dbReference>
<dbReference type="SMART" id="SM01092">
    <property type="entry name" value="CO_deh_flav_C"/>
    <property type="match status" value="1"/>
</dbReference>
<gene>
    <name evidence="5" type="ORF">NQX30_05025</name>
</gene>
<keyword evidence="2" id="KW-0274">FAD</keyword>
<keyword evidence="3" id="KW-0560">Oxidoreductase</keyword>
<dbReference type="SUPFAM" id="SSF55447">
    <property type="entry name" value="CO dehydrogenase flavoprotein C-terminal domain-like"/>
    <property type="match status" value="1"/>
</dbReference>
<evidence type="ECO:0000256" key="2">
    <source>
        <dbReference type="ARBA" id="ARBA00022827"/>
    </source>
</evidence>
<proteinExistence type="predicted"/>
<dbReference type="InterPro" id="IPR036683">
    <property type="entry name" value="CO_DH_flav_C_dom_sf"/>
</dbReference>
<dbReference type="PANTHER" id="PTHR42659:SF2">
    <property type="entry name" value="XANTHINE DEHYDROGENASE SUBUNIT C-RELATED"/>
    <property type="match status" value="1"/>
</dbReference>
<evidence type="ECO:0000313" key="6">
    <source>
        <dbReference type="Proteomes" id="UP001168167"/>
    </source>
</evidence>
<dbReference type="Gene3D" id="3.30.390.50">
    <property type="entry name" value="CO dehydrogenase flavoprotein, C-terminal domain"/>
    <property type="match status" value="1"/>
</dbReference>
<dbReference type="Gene3D" id="3.30.43.10">
    <property type="entry name" value="Uridine Diphospho-n-acetylenolpyruvylglucosamine Reductase, domain 2"/>
    <property type="match status" value="1"/>
</dbReference>
<keyword evidence="1" id="KW-0285">Flavoprotein</keyword>
<dbReference type="EMBL" id="JANQAO010000003">
    <property type="protein sequence ID" value="MDM5147729.1"/>
    <property type="molecule type" value="Genomic_DNA"/>
</dbReference>
<dbReference type="Gene3D" id="3.30.465.10">
    <property type="match status" value="1"/>
</dbReference>
<dbReference type="Proteomes" id="UP001168167">
    <property type="component" value="Unassembled WGS sequence"/>
</dbReference>
<dbReference type="InterPro" id="IPR036318">
    <property type="entry name" value="FAD-bd_PCMH-like_sf"/>
</dbReference>
<evidence type="ECO:0000259" key="4">
    <source>
        <dbReference type="PROSITE" id="PS51387"/>
    </source>
</evidence>
<keyword evidence="6" id="KW-1185">Reference proteome</keyword>
<dbReference type="InterPro" id="IPR002346">
    <property type="entry name" value="Mopterin_DH_FAD-bd"/>
</dbReference>